<gene>
    <name evidence="2" type="ORF">AB5J49_07925</name>
</gene>
<dbReference type="AlphaFoldDB" id="A0AB39PWB5"/>
<proteinExistence type="predicted"/>
<evidence type="ECO:0008006" key="3">
    <source>
        <dbReference type="Google" id="ProtNLM"/>
    </source>
</evidence>
<evidence type="ECO:0000256" key="1">
    <source>
        <dbReference type="SAM" id="MobiDB-lite"/>
    </source>
</evidence>
<feature type="region of interest" description="Disordered" evidence="1">
    <location>
        <begin position="156"/>
        <end position="192"/>
    </location>
</feature>
<feature type="compositionally biased region" description="Basic and acidic residues" evidence="1">
    <location>
        <begin position="50"/>
        <end position="95"/>
    </location>
</feature>
<evidence type="ECO:0000313" key="2">
    <source>
        <dbReference type="EMBL" id="XDQ33244.1"/>
    </source>
</evidence>
<organism evidence="2">
    <name type="scientific">Streptomyces sp. R28</name>
    <dbReference type="NCBI Taxonomy" id="3238628"/>
    <lineage>
        <taxon>Bacteria</taxon>
        <taxon>Bacillati</taxon>
        <taxon>Actinomycetota</taxon>
        <taxon>Actinomycetes</taxon>
        <taxon>Kitasatosporales</taxon>
        <taxon>Streptomycetaceae</taxon>
        <taxon>Streptomyces</taxon>
    </lineage>
</organism>
<dbReference type="EMBL" id="CP163439">
    <property type="protein sequence ID" value="XDQ33244.1"/>
    <property type="molecule type" value="Genomic_DNA"/>
</dbReference>
<feature type="compositionally biased region" description="Low complexity" evidence="1">
    <location>
        <begin position="16"/>
        <end position="25"/>
    </location>
</feature>
<feature type="region of interest" description="Disordered" evidence="1">
    <location>
        <begin position="1"/>
        <end position="97"/>
    </location>
</feature>
<name>A0AB39PWB5_9ACTN</name>
<reference evidence="2" key="1">
    <citation type="submission" date="2024-07" db="EMBL/GenBank/DDBJ databases">
        <authorList>
            <person name="Yu S.T."/>
        </authorList>
    </citation>
    <scope>NUCLEOTIDE SEQUENCE</scope>
    <source>
        <strain evidence="2">R28</strain>
    </source>
</reference>
<protein>
    <recommendedName>
        <fullName evidence="3">Scaffolding protein</fullName>
    </recommendedName>
</protein>
<dbReference type="RefSeq" id="WP_369167783.1">
    <property type="nucleotide sequence ID" value="NZ_CP163439.1"/>
</dbReference>
<accession>A0AB39PWB5</accession>
<sequence>MRGLIPQREFRMSESATEPTAPEGGEPAGQPPEPSTPAGDAPLGPAGEKALNEWKQRAKAAEKASREHAARLQEIDDRDKSELQKANDRLSKAEQRAAAMVERTARAEVRALAAGTFADPSDAAAFLNVADFVDDEGDIDSKGIEKALADLLKRKPHLGKEAAPPSFDGGARTTAAKPQSMNELIRQQAGAS</sequence>